<dbReference type="RefSeq" id="WP_051266615.1">
    <property type="nucleotide sequence ID" value="NZ_CP028426.1"/>
</dbReference>
<keyword evidence="5" id="KW-1185">Reference proteome</keyword>
<proteinExistence type="predicted"/>
<dbReference type="InterPro" id="IPR003709">
    <property type="entry name" value="VanY-like_core_dom"/>
</dbReference>
<evidence type="ECO:0000256" key="1">
    <source>
        <dbReference type="SAM" id="MobiDB-lite"/>
    </source>
</evidence>
<keyword evidence="4" id="KW-0645">Protease</keyword>
<feature type="transmembrane region" description="Helical" evidence="2">
    <location>
        <begin position="104"/>
        <end position="125"/>
    </location>
</feature>
<name>A0ABT7C6L0_9MICO</name>
<reference evidence="4" key="2">
    <citation type="journal article" date="2022" name="Sci. Rep.">
        <title>In silico prediction of the enzymes involved in the degradation of the herbicide molinate by Gulosibacter molinativorax ON4T.</title>
        <authorList>
            <person name="Lopes A.R."/>
            <person name="Bunin E."/>
            <person name="Viana A.T."/>
            <person name="Froufe H."/>
            <person name="Munoz-Merida A."/>
            <person name="Pinho D."/>
            <person name="Figueiredo J."/>
            <person name="Barroso C."/>
            <person name="Vaz-Moreira I."/>
            <person name="Bellanger X."/>
            <person name="Egas C."/>
            <person name="Nunes O.C."/>
        </authorList>
    </citation>
    <scope>NUCLEOTIDE SEQUENCE</scope>
    <source>
        <strain evidence="4">ON4</strain>
    </source>
</reference>
<dbReference type="PANTHER" id="PTHR34385">
    <property type="entry name" value="D-ALANYL-D-ALANINE CARBOXYPEPTIDASE"/>
    <property type="match status" value="1"/>
</dbReference>
<feature type="region of interest" description="Disordered" evidence="1">
    <location>
        <begin position="1"/>
        <end position="98"/>
    </location>
</feature>
<keyword evidence="4" id="KW-0121">Carboxypeptidase</keyword>
<organism evidence="4 5">
    <name type="scientific">Gulosibacter molinativorax</name>
    <dbReference type="NCBI Taxonomy" id="256821"/>
    <lineage>
        <taxon>Bacteria</taxon>
        <taxon>Bacillati</taxon>
        <taxon>Actinomycetota</taxon>
        <taxon>Actinomycetes</taxon>
        <taxon>Micrococcales</taxon>
        <taxon>Microbacteriaceae</taxon>
        <taxon>Gulosibacter</taxon>
    </lineage>
</organism>
<dbReference type="InterPro" id="IPR009045">
    <property type="entry name" value="Zn_M74/Hedgehog-like"/>
</dbReference>
<feature type="region of interest" description="Disordered" evidence="1">
    <location>
        <begin position="132"/>
        <end position="183"/>
    </location>
</feature>
<feature type="compositionally biased region" description="Low complexity" evidence="1">
    <location>
        <begin position="16"/>
        <end position="35"/>
    </location>
</feature>
<keyword evidence="4" id="KW-0378">Hydrolase</keyword>
<dbReference type="EMBL" id="PXVD01000006">
    <property type="protein sequence ID" value="MDJ1370738.1"/>
    <property type="molecule type" value="Genomic_DNA"/>
</dbReference>
<evidence type="ECO:0000259" key="3">
    <source>
        <dbReference type="Pfam" id="PF02557"/>
    </source>
</evidence>
<gene>
    <name evidence="4" type="ORF">C7K25_05060</name>
</gene>
<comment type="caution">
    <text evidence="4">The sequence shown here is derived from an EMBL/GenBank/DDBJ whole genome shotgun (WGS) entry which is preliminary data.</text>
</comment>
<dbReference type="CDD" id="cd14852">
    <property type="entry name" value="LD-carboxypeptidase"/>
    <property type="match status" value="1"/>
</dbReference>
<dbReference type="PANTHER" id="PTHR34385:SF1">
    <property type="entry name" value="PEPTIDOGLYCAN L-ALANYL-D-GLUTAMATE ENDOPEPTIDASE CWLK"/>
    <property type="match status" value="1"/>
</dbReference>
<evidence type="ECO:0000256" key="2">
    <source>
        <dbReference type="SAM" id="Phobius"/>
    </source>
</evidence>
<accession>A0ABT7C6L0</accession>
<dbReference type="InterPro" id="IPR052179">
    <property type="entry name" value="DD-CPase-like"/>
</dbReference>
<sequence length="385" mass="38990">MTNAQDDSERWESSSEDASASDAARAAESAAGASDTDAEFAAEASAGDPEVSADSSVGEPDIASSSIASSGIAGTGVESSASADSSSADSGSADSGGGRKVARVLGAVAVVAFATLGLGVASGWGSPGTPLGAASAASLAHGPSLSASPSSTPGASASPTPAASVPATTATAATPTSSAAPEPALDITTASSLTVLVNKHIPLDPINYAPDDLVSMESIDVRSMNDHSLRQDAADAVKGMFADAAEAGHYLDMTSGYREYDLQTQLYSGYVEEQGVEEADSTSARPGFSEHQTGLAADISAPDAYPDCILDTCFGETEAGQWLAENSWEYGFIVRYPEGETAVTGYAYEPWHFRFIGVEAAAEYHESGAATYEEFVGSGPAPDYK</sequence>
<dbReference type="GO" id="GO:0004180">
    <property type="term" value="F:carboxypeptidase activity"/>
    <property type="evidence" value="ECO:0007669"/>
    <property type="project" value="UniProtKB-KW"/>
</dbReference>
<reference evidence="4" key="1">
    <citation type="submission" date="2018-03" db="EMBL/GenBank/DDBJ databases">
        <authorList>
            <person name="Nunes O.C."/>
            <person name="Lopes A.R."/>
            <person name="Froufe H."/>
            <person name="Munoz-Merida A."/>
            <person name="Barroso C."/>
            <person name="Egas C."/>
        </authorList>
    </citation>
    <scope>NUCLEOTIDE SEQUENCE</scope>
    <source>
        <strain evidence="4">ON4</strain>
    </source>
</reference>
<dbReference type="SUPFAM" id="SSF55166">
    <property type="entry name" value="Hedgehog/DD-peptidase"/>
    <property type="match status" value="1"/>
</dbReference>
<dbReference type="Gene3D" id="3.30.1380.10">
    <property type="match status" value="1"/>
</dbReference>
<feature type="domain" description="D-alanyl-D-alanine carboxypeptidase-like core" evidence="3">
    <location>
        <begin position="227"/>
        <end position="357"/>
    </location>
</feature>
<dbReference type="Proteomes" id="UP001170379">
    <property type="component" value="Unassembled WGS sequence"/>
</dbReference>
<dbReference type="Pfam" id="PF02557">
    <property type="entry name" value="VanY"/>
    <property type="match status" value="1"/>
</dbReference>
<dbReference type="InterPro" id="IPR058193">
    <property type="entry name" value="VanY/YodJ_core_dom"/>
</dbReference>
<keyword evidence="2" id="KW-0472">Membrane</keyword>
<evidence type="ECO:0000313" key="5">
    <source>
        <dbReference type="Proteomes" id="UP001170379"/>
    </source>
</evidence>
<feature type="compositionally biased region" description="Low complexity" evidence="1">
    <location>
        <begin position="62"/>
        <end position="93"/>
    </location>
</feature>
<evidence type="ECO:0000313" key="4">
    <source>
        <dbReference type="EMBL" id="MDJ1370738.1"/>
    </source>
</evidence>
<protein>
    <submittedName>
        <fullName evidence="4">D-alanyl-D-alanine carboxypeptidase family protein</fullName>
    </submittedName>
</protein>
<keyword evidence="2" id="KW-1133">Transmembrane helix</keyword>
<keyword evidence="2" id="KW-0812">Transmembrane</keyword>